<name>A0A1M5IHA0_STRHI</name>
<dbReference type="InterPro" id="IPR017850">
    <property type="entry name" value="Alkaline_phosphatase_core_sf"/>
</dbReference>
<dbReference type="EMBL" id="FQVN01000007">
    <property type="protein sequence ID" value="SHG27647.1"/>
    <property type="molecule type" value="Genomic_DNA"/>
</dbReference>
<dbReference type="Gene3D" id="3.40.720.10">
    <property type="entry name" value="Alkaline Phosphatase, subunit A"/>
    <property type="match status" value="1"/>
</dbReference>
<accession>A0A1M5IHA0</accession>
<dbReference type="SUPFAM" id="SSF53649">
    <property type="entry name" value="Alkaline phosphatase-like"/>
    <property type="match status" value="1"/>
</dbReference>
<protein>
    <submittedName>
        <fullName evidence="1">Type I phosphodiesterase / nucleotide pyrophosphatase</fullName>
    </submittedName>
</protein>
<dbReference type="Proteomes" id="UP000184501">
    <property type="component" value="Unassembled WGS sequence"/>
</dbReference>
<proteinExistence type="predicted"/>
<dbReference type="STRING" id="2017.SAMN05444320_107284"/>
<reference evidence="1 2" key="1">
    <citation type="submission" date="2016-11" db="EMBL/GenBank/DDBJ databases">
        <authorList>
            <person name="Jaros S."/>
            <person name="Januszkiewicz K."/>
            <person name="Wedrychowicz H."/>
        </authorList>
    </citation>
    <scope>NUCLEOTIDE SEQUENCE [LARGE SCALE GENOMIC DNA]</scope>
    <source>
        <strain evidence="1 2">DSM 44523</strain>
    </source>
</reference>
<keyword evidence="2" id="KW-1185">Reference proteome</keyword>
<dbReference type="OrthoDB" id="9779267at2"/>
<organism evidence="1 2">
    <name type="scientific">Streptoalloteichus hindustanus</name>
    <dbReference type="NCBI Taxonomy" id="2017"/>
    <lineage>
        <taxon>Bacteria</taxon>
        <taxon>Bacillati</taxon>
        <taxon>Actinomycetota</taxon>
        <taxon>Actinomycetes</taxon>
        <taxon>Pseudonocardiales</taxon>
        <taxon>Pseudonocardiaceae</taxon>
        <taxon>Streptoalloteichus</taxon>
    </lineage>
</organism>
<dbReference type="RefSeq" id="WP_073486758.1">
    <property type="nucleotide sequence ID" value="NZ_FQVN01000007.1"/>
</dbReference>
<evidence type="ECO:0000313" key="1">
    <source>
        <dbReference type="EMBL" id="SHG27647.1"/>
    </source>
</evidence>
<gene>
    <name evidence="1" type="ORF">SAMN05444320_107284</name>
</gene>
<dbReference type="Pfam" id="PF01663">
    <property type="entry name" value="Phosphodiest"/>
    <property type="match status" value="1"/>
</dbReference>
<evidence type="ECO:0000313" key="2">
    <source>
        <dbReference type="Proteomes" id="UP000184501"/>
    </source>
</evidence>
<dbReference type="InterPro" id="IPR002591">
    <property type="entry name" value="Phosphodiest/P_Trfase"/>
</dbReference>
<dbReference type="AlphaFoldDB" id="A0A1M5IHA0"/>
<sequence length="388" mass="41229">MEPLVPQYGHGTLSEVVPSLLAGMGVPGMDDVLGLAGPSRVCLLLVDGLGWQLLREYRSDAPFLGSLVRERTPITAGFPATTATSIASLATAMPSGQHGLVGYSFAVDGEGGEELLNALRWHRHGVAEQVDLRASLVPEHIQPQPTAFDRAAEAGVLVRLVAPAEQYGSGLSRAVLRGGEFRGVYGLGDLVSRTLEALGERDRVLCYSYHADLDSLGHVYGPGSDPWRRQLAFVDRVALTIAENLPRGGALVVTADHGMVGVGEADRVDFDTETDLQDGVRVLGGEARVRHVYTSPGATDEVRARWGEVLGDRVWIATREEAIAAGWFGPRVAAHIRSRIGDLVVAARGDLAVVRSVVESRLSGFAGQHGSLTAAEQLVPLLVFVNAG</sequence>